<dbReference type="PANTHER" id="PTHR38686:SF1">
    <property type="entry name" value="APOLIPOPROTEIN N-ACYLTRANSFERASE"/>
    <property type="match status" value="1"/>
</dbReference>
<dbReference type="Pfam" id="PF26365">
    <property type="entry name" value="ApoNAT_membrane"/>
    <property type="match status" value="1"/>
</dbReference>
<dbReference type="EC" id="2.3.1.-" evidence="11"/>
<keyword evidence="8 11" id="KW-0012">Acyltransferase</keyword>
<dbReference type="NCBIfam" id="TIGR00546">
    <property type="entry name" value="lnt"/>
    <property type="match status" value="1"/>
</dbReference>
<proteinExistence type="predicted"/>
<evidence type="ECO:0000256" key="5">
    <source>
        <dbReference type="ARBA" id="ARBA00022692"/>
    </source>
</evidence>
<reference evidence="11" key="1">
    <citation type="submission" date="2016-10" db="EMBL/GenBank/DDBJ databases">
        <authorList>
            <person name="de Groot N.N."/>
        </authorList>
    </citation>
    <scope>NUCLEOTIDE SEQUENCE</scope>
</reference>
<evidence type="ECO:0000256" key="6">
    <source>
        <dbReference type="ARBA" id="ARBA00022989"/>
    </source>
</evidence>
<feature type="transmembrane region" description="Helical" evidence="9">
    <location>
        <begin position="12"/>
        <end position="32"/>
    </location>
</feature>
<feature type="transmembrane region" description="Helical" evidence="9">
    <location>
        <begin position="61"/>
        <end position="80"/>
    </location>
</feature>
<dbReference type="GO" id="GO:0016410">
    <property type="term" value="F:N-acyltransferase activity"/>
    <property type="evidence" value="ECO:0007669"/>
    <property type="project" value="InterPro"/>
</dbReference>
<sequence length="411" mass="47243">MKISNDSLKQTFYQLLVGLITALFFSVFIYLSDFGIEIKLLNTINALIAFWLLLHIPKRALLFAGFFIGIFWFYWISYSFKYTGSGAIAPFVVIGFGIVYMLFFGVLALSDKPYIRALLLFGLSFVEPMHFNWMQLSLPFVESYIGIYKWQLAVVLIALSGDSFIKEKRYKLLPLLLLLGALNYHGYMPREDAPLKIKLVQTDIKQDQKWTKEALRPTIMMIYNEVQKAAKEGYDLVVLPESVAPLYLNKVPKLIEQLQYLSTDIDIVLGALLYEDGKNYNVAYHFDQNGNYEIAKKVVLVPFGEYIPLPKFMQKWVNETFFDGASDFVTAKNPTDFMIKGVEFRMAICYEATTQRLYKGSPKYMIAISNNAWFAPSIEPTLQNLLLRYYARKNGTTIYHSANYRGTGIVK</sequence>
<feature type="transmembrane region" description="Helical" evidence="9">
    <location>
        <begin position="114"/>
        <end position="133"/>
    </location>
</feature>
<dbReference type="Pfam" id="PF00795">
    <property type="entry name" value="CN_hydrolase"/>
    <property type="match status" value="1"/>
</dbReference>
<dbReference type="NCBIfam" id="NF008934">
    <property type="entry name" value="PRK12291.1"/>
    <property type="match status" value="1"/>
</dbReference>
<evidence type="ECO:0000256" key="9">
    <source>
        <dbReference type="SAM" id="Phobius"/>
    </source>
</evidence>
<evidence type="ECO:0000313" key="11">
    <source>
        <dbReference type="EMBL" id="SFV58432.1"/>
    </source>
</evidence>
<evidence type="ECO:0000256" key="7">
    <source>
        <dbReference type="ARBA" id="ARBA00023136"/>
    </source>
</evidence>
<dbReference type="InterPro" id="IPR059109">
    <property type="entry name" value="Lnt_membrane_dom"/>
</dbReference>
<protein>
    <submittedName>
        <fullName evidence="11">Apolipoprotein N-acyltransferase</fullName>
        <ecNumber evidence="11">2.3.1.-</ecNumber>
    </submittedName>
</protein>
<evidence type="ECO:0000256" key="4">
    <source>
        <dbReference type="ARBA" id="ARBA00022679"/>
    </source>
</evidence>
<feature type="transmembrane region" description="Helical" evidence="9">
    <location>
        <begin position="38"/>
        <end position="54"/>
    </location>
</feature>
<dbReference type="InterPro" id="IPR003010">
    <property type="entry name" value="C-N_Hydrolase"/>
</dbReference>
<evidence type="ECO:0000256" key="8">
    <source>
        <dbReference type="ARBA" id="ARBA00023315"/>
    </source>
</evidence>
<dbReference type="PROSITE" id="PS50263">
    <property type="entry name" value="CN_HYDROLASE"/>
    <property type="match status" value="1"/>
</dbReference>
<keyword evidence="2" id="KW-1003">Cell membrane</keyword>
<evidence type="ECO:0000256" key="1">
    <source>
        <dbReference type="ARBA" id="ARBA00004651"/>
    </source>
</evidence>
<dbReference type="GO" id="GO:0042158">
    <property type="term" value="P:lipoprotein biosynthetic process"/>
    <property type="evidence" value="ECO:0007669"/>
    <property type="project" value="InterPro"/>
</dbReference>
<evidence type="ECO:0000256" key="3">
    <source>
        <dbReference type="ARBA" id="ARBA00022519"/>
    </source>
</evidence>
<gene>
    <name evidence="11" type="ORF">MNB_SM-7-1343</name>
</gene>
<feature type="transmembrane region" description="Helical" evidence="9">
    <location>
        <begin position="86"/>
        <end position="107"/>
    </location>
</feature>
<keyword evidence="4 11" id="KW-0808">Transferase</keyword>
<keyword evidence="5 9" id="KW-0812">Transmembrane</keyword>
<keyword evidence="6 9" id="KW-1133">Transmembrane helix</keyword>
<dbReference type="EMBL" id="FPHB01000042">
    <property type="protein sequence ID" value="SFV58432.1"/>
    <property type="molecule type" value="Genomic_DNA"/>
</dbReference>
<name>A0A1W1BYB1_9ZZZZ</name>
<keyword evidence="7 9" id="KW-0472">Membrane</keyword>
<organism evidence="11">
    <name type="scientific">hydrothermal vent metagenome</name>
    <dbReference type="NCBI Taxonomy" id="652676"/>
    <lineage>
        <taxon>unclassified sequences</taxon>
        <taxon>metagenomes</taxon>
        <taxon>ecological metagenomes</taxon>
    </lineage>
</organism>
<dbReference type="InterPro" id="IPR004563">
    <property type="entry name" value="Apolipo_AcylTrfase"/>
</dbReference>
<keyword evidence="3" id="KW-0997">Cell inner membrane</keyword>
<dbReference type="PANTHER" id="PTHR38686">
    <property type="entry name" value="APOLIPOPROTEIN N-ACYLTRANSFERASE"/>
    <property type="match status" value="1"/>
</dbReference>
<feature type="domain" description="CN hydrolase" evidence="10">
    <location>
        <begin position="200"/>
        <end position="411"/>
    </location>
</feature>
<dbReference type="AlphaFoldDB" id="A0A1W1BYB1"/>
<evidence type="ECO:0000256" key="2">
    <source>
        <dbReference type="ARBA" id="ARBA00022475"/>
    </source>
</evidence>
<dbReference type="GO" id="GO:0005886">
    <property type="term" value="C:plasma membrane"/>
    <property type="evidence" value="ECO:0007669"/>
    <property type="project" value="UniProtKB-SubCell"/>
</dbReference>
<dbReference type="InterPro" id="IPR036526">
    <property type="entry name" value="C-N_Hydrolase_sf"/>
</dbReference>
<dbReference type="Gene3D" id="3.60.110.10">
    <property type="entry name" value="Carbon-nitrogen hydrolase"/>
    <property type="match status" value="1"/>
</dbReference>
<comment type="subcellular location">
    <subcellularLocation>
        <location evidence="1">Cell membrane</location>
        <topology evidence="1">Multi-pass membrane protein</topology>
    </subcellularLocation>
</comment>
<dbReference type="InterPro" id="IPR059110">
    <property type="entry name" value="Lnt_campylobact"/>
</dbReference>
<keyword evidence="11" id="KW-0449">Lipoprotein</keyword>
<evidence type="ECO:0000259" key="10">
    <source>
        <dbReference type="PROSITE" id="PS50263"/>
    </source>
</evidence>
<dbReference type="SUPFAM" id="SSF56317">
    <property type="entry name" value="Carbon-nitrogen hydrolase"/>
    <property type="match status" value="1"/>
</dbReference>
<accession>A0A1W1BYB1</accession>